<feature type="compositionally biased region" description="Gly residues" evidence="5">
    <location>
        <begin position="486"/>
        <end position="498"/>
    </location>
</feature>
<dbReference type="GO" id="GO:0004632">
    <property type="term" value="F:phosphopantothenate--cysteine ligase activity"/>
    <property type="evidence" value="ECO:0007669"/>
    <property type="project" value="UniProtKB-UniRule"/>
</dbReference>
<dbReference type="NCBIfam" id="TIGR00521">
    <property type="entry name" value="coaBC_dfp"/>
    <property type="match status" value="1"/>
</dbReference>
<reference evidence="9" key="2">
    <citation type="journal article" date="2010" name="Stand. Genomic Sci.">
        <title>Complete genome sequence of Thermaerobacter marianensis type strain (7p75aT).</title>
        <authorList>
            <person name="Han C."/>
            <person name="Gu W."/>
            <person name="Zhang X."/>
            <person name="Lapidus A."/>
            <person name="Nolan M."/>
            <person name="Copeland A."/>
            <person name="Lucas S."/>
            <person name="Glavina Del Rio T."/>
            <person name="Tice H."/>
            <person name="Cheng J."/>
            <person name="Tapia R."/>
            <person name="Goodwin L."/>
            <person name="Pitluck S."/>
            <person name="Pagani I."/>
            <person name="Ivanova N."/>
            <person name="Mavromatis K."/>
            <person name="Mikhailova N."/>
            <person name="Pati A."/>
            <person name="Chen A."/>
            <person name="Palaniappan K."/>
            <person name="Land M."/>
            <person name="Hauser L."/>
            <person name="Chang Y."/>
            <person name="Jeffries C."/>
            <person name="Schneider S."/>
            <person name="Rohde M."/>
            <person name="Goker M."/>
            <person name="Pukall R."/>
            <person name="Woyke T."/>
            <person name="Bristow J."/>
            <person name="Eisen J."/>
            <person name="Markowitz V."/>
            <person name="Hugenholtz P."/>
            <person name="Kyrpides N."/>
            <person name="Klenk H."/>
            <person name="Detter J."/>
        </authorList>
    </citation>
    <scope>NUCLEOTIDE SEQUENCE [LARGE SCALE GENOMIC DNA]</scope>
    <source>
        <strain evidence="9">ATCC 700841 / DSM 12885 / JCM 10246 / 7p75a</strain>
    </source>
</reference>
<feature type="region of interest" description="Phosphopantothenate--cysteine ligase" evidence="3">
    <location>
        <begin position="204"/>
        <end position="498"/>
    </location>
</feature>
<feature type="compositionally biased region" description="Low complexity" evidence="5">
    <location>
        <begin position="459"/>
        <end position="479"/>
    </location>
</feature>
<feature type="binding site" evidence="3">
    <location>
        <position position="337"/>
    </location>
    <ligand>
        <name>CTP</name>
        <dbReference type="ChEBI" id="CHEBI:37563"/>
    </ligand>
</feature>
<dbReference type="EMBL" id="CP002344">
    <property type="protein sequence ID" value="ADU51030.1"/>
    <property type="molecule type" value="Genomic_DNA"/>
</dbReference>
<evidence type="ECO:0000259" key="6">
    <source>
        <dbReference type="Pfam" id="PF02441"/>
    </source>
</evidence>
<dbReference type="SUPFAM" id="SSF52507">
    <property type="entry name" value="Homo-oligomeric flavin-containing Cys decarboxylases, HFCD"/>
    <property type="match status" value="1"/>
</dbReference>
<comment type="pathway">
    <text evidence="3 4">Cofactor biosynthesis; coenzyme A biosynthesis; CoA from (R)-pantothenate: step 3/5.</text>
</comment>
<dbReference type="PANTHER" id="PTHR14359:SF6">
    <property type="entry name" value="PHOSPHOPANTOTHENOYLCYSTEINE DECARBOXYLASE"/>
    <property type="match status" value="1"/>
</dbReference>
<feature type="compositionally biased region" description="Basic and acidic residues" evidence="5">
    <location>
        <begin position="445"/>
        <end position="458"/>
    </location>
</feature>
<dbReference type="GO" id="GO:0046872">
    <property type="term" value="F:metal ion binding"/>
    <property type="evidence" value="ECO:0007669"/>
    <property type="project" value="UniProtKB-KW"/>
</dbReference>
<dbReference type="InterPro" id="IPR005252">
    <property type="entry name" value="CoaBC"/>
</dbReference>
<dbReference type="InterPro" id="IPR003382">
    <property type="entry name" value="Flavoprotein"/>
</dbReference>
<dbReference type="Pfam" id="PF04127">
    <property type="entry name" value="DFP"/>
    <property type="match status" value="1"/>
</dbReference>
<dbReference type="SUPFAM" id="SSF102645">
    <property type="entry name" value="CoaB-like"/>
    <property type="match status" value="1"/>
</dbReference>
<dbReference type="RefSeq" id="WP_013495335.1">
    <property type="nucleotide sequence ID" value="NC_014831.1"/>
</dbReference>
<evidence type="ECO:0000256" key="5">
    <source>
        <dbReference type="SAM" id="MobiDB-lite"/>
    </source>
</evidence>
<dbReference type="GO" id="GO:0015937">
    <property type="term" value="P:coenzyme A biosynthetic process"/>
    <property type="evidence" value="ECO:0007669"/>
    <property type="project" value="UniProtKB-UniRule"/>
</dbReference>
<keyword evidence="3 4" id="KW-0288">FMN</keyword>
<keyword evidence="1 3" id="KW-0210">Decarboxylase</keyword>
<evidence type="ECO:0000313" key="8">
    <source>
        <dbReference type="EMBL" id="ADU51030.1"/>
    </source>
</evidence>
<reference evidence="8 9" key="1">
    <citation type="journal article" date="2010" name="Stand. Genomic Sci.">
        <title>Complete genome sequence of Thermaerobacter marianensis type strain (7p75a).</title>
        <authorList>
            <person name="Han C."/>
            <person name="Gu W."/>
            <person name="Zhang X."/>
            <person name="Lapidus A."/>
            <person name="Nolan M."/>
            <person name="Copeland A."/>
            <person name="Lucas S."/>
            <person name="Del Rio T.G."/>
            <person name="Tice H."/>
            <person name="Cheng J.F."/>
            <person name="Tapia R."/>
            <person name="Goodwin L."/>
            <person name="Pitluck S."/>
            <person name="Pagani I."/>
            <person name="Ivanova N."/>
            <person name="Mavromatis K."/>
            <person name="Mikhailova N."/>
            <person name="Pati A."/>
            <person name="Chen A."/>
            <person name="Palaniappan K."/>
            <person name="Land M."/>
            <person name="Hauser L."/>
            <person name="Chang Y.J."/>
            <person name="Jeffries C.D."/>
            <person name="Schneider S."/>
            <person name="Rohde M."/>
            <person name="Goker M."/>
            <person name="Pukall R."/>
            <person name="Woyke T."/>
            <person name="Bristow J."/>
            <person name="Eisen J.A."/>
            <person name="Markowitz V."/>
            <person name="Hugenholtz P."/>
            <person name="Kyrpides N.C."/>
            <person name="Klenk H.P."/>
            <person name="Detter J.C."/>
        </authorList>
    </citation>
    <scope>NUCLEOTIDE SEQUENCE [LARGE SCALE GENOMIC DNA]</scope>
    <source>
        <strain evidence="9">ATCC 700841 / DSM 12885 / JCM 10246 / 7p75a</strain>
    </source>
</reference>
<feature type="binding site" evidence="3">
    <location>
        <position position="351"/>
    </location>
    <ligand>
        <name>CTP</name>
        <dbReference type="ChEBI" id="CHEBI:37563"/>
    </ligand>
</feature>
<gene>
    <name evidence="3" type="primary">coaBC</name>
    <name evidence="8" type="ordered locus">Tmar_0916</name>
</gene>
<keyword evidence="3" id="KW-0460">Magnesium</keyword>
<dbReference type="GO" id="GO:0010181">
    <property type="term" value="F:FMN binding"/>
    <property type="evidence" value="ECO:0007669"/>
    <property type="project" value="UniProtKB-UniRule"/>
</dbReference>
<evidence type="ECO:0000256" key="2">
    <source>
        <dbReference type="ARBA" id="ARBA00023239"/>
    </source>
</evidence>
<feature type="region of interest" description="Phosphopantothenoylcysteine decarboxylase" evidence="3">
    <location>
        <begin position="1"/>
        <end position="203"/>
    </location>
</feature>
<keyword evidence="9" id="KW-1185">Reference proteome</keyword>
<evidence type="ECO:0000256" key="4">
    <source>
        <dbReference type="RuleBase" id="RU364078"/>
    </source>
</evidence>
<dbReference type="GO" id="GO:0004633">
    <property type="term" value="F:phosphopantothenoylcysteine decarboxylase activity"/>
    <property type="evidence" value="ECO:0007669"/>
    <property type="project" value="UniProtKB-UniRule"/>
</dbReference>
<organism evidence="8 9">
    <name type="scientific">Thermaerobacter marianensis (strain ATCC 700841 / DSM 12885 / JCM 10246 / 7p75a)</name>
    <dbReference type="NCBI Taxonomy" id="644966"/>
    <lineage>
        <taxon>Bacteria</taxon>
        <taxon>Bacillati</taxon>
        <taxon>Bacillota</taxon>
        <taxon>Clostridia</taxon>
        <taxon>Eubacteriales</taxon>
        <taxon>Clostridiales Family XVII. Incertae Sedis</taxon>
        <taxon>Thermaerobacter</taxon>
    </lineage>
</organism>
<keyword evidence="2 3" id="KW-0456">Lyase</keyword>
<evidence type="ECO:0000256" key="3">
    <source>
        <dbReference type="HAMAP-Rule" id="MF_02225"/>
    </source>
</evidence>
<dbReference type="Gene3D" id="3.40.50.10300">
    <property type="entry name" value="CoaB-like"/>
    <property type="match status" value="1"/>
</dbReference>
<dbReference type="InterPro" id="IPR036551">
    <property type="entry name" value="Flavin_trans-like"/>
</dbReference>
<keyword evidence="3" id="KW-0479">Metal-binding</keyword>
<dbReference type="EC" id="6.3.2.5" evidence="3"/>
<dbReference type="HAMAP" id="MF_02225">
    <property type="entry name" value="CoaBC"/>
    <property type="match status" value="1"/>
</dbReference>
<comment type="function">
    <text evidence="3">Catalyzes two sequential steps in the biosynthesis of coenzyme A. In the first step cysteine is conjugated to 4'-phosphopantothenate to form 4-phosphopantothenoylcysteine. In the second step the latter compound is decarboxylated to form 4'-phosphopantotheine.</text>
</comment>
<dbReference type="UniPathway" id="UPA00241">
    <property type="reaction ID" value="UER00353"/>
</dbReference>
<dbReference type="Pfam" id="PF02441">
    <property type="entry name" value="Flavoprotein"/>
    <property type="match status" value="1"/>
</dbReference>
<dbReference type="InterPro" id="IPR007085">
    <property type="entry name" value="DNA/pantothenate-metab_flavo_C"/>
</dbReference>
<evidence type="ECO:0000313" key="9">
    <source>
        <dbReference type="Proteomes" id="UP000008915"/>
    </source>
</evidence>
<comment type="function">
    <text evidence="4">Catalyzes two steps in the biosynthesis of coenzyme A. In the first step cysteine is conjugated to 4'-phosphopantothenate to form 4-phosphopantothenoylcysteine, in the latter compound is decarboxylated to form 4'-phosphopantotheine.</text>
</comment>
<dbReference type="HOGENOM" id="CLU_033319_0_3_9"/>
<feature type="domain" description="Flavoprotein" evidence="6">
    <location>
        <begin position="18"/>
        <end position="190"/>
    </location>
</feature>
<comment type="catalytic activity">
    <reaction evidence="3 4">
        <text>N-[(R)-4-phosphopantothenoyl]-L-cysteine + H(+) = (R)-4'-phosphopantetheine + CO2</text>
        <dbReference type="Rhea" id="RHEA:16793"/>
        <dbReference type="ChEBI" id="CHEBI:15378"/>
        <dbReference type="ChEBI" id="CHEBI:16526"/>
        <dbReference type="ChEBI" id="CHEBI:59458"/>
        <dbReference type="ChEBI" id="CHEBI:61723"/>
        <dbReference type="EC" id="4.1.1.36"/>
    </reaction>
</comment>
<feature type="binding site" evidence="3">
    <location>
        <position position="355"/>
    </location>
    <ligand>
        <name>CTP</name>
        <dbReference type="ChEBI" id="CHEBI:37563"/>
    </ligand>
</feature>
<dbReference type="GO" id="GO:0071513">
    <property type="term" value="C:phosphopantothenoylcysteine decarboxylase complex"/>
    <property type="evidence" value="ECO:0007669"/>
    <property type="project" value="TreeGrafter"/>
</dbReference>
<dbReference type="KEGG" id="tmr:Tmar_0916"/>
<name>E6SJA2_THEM7</name>
<dbReference type="PANTHER" id="PTHR14359">
    <property type="entry name" value="HOMO-OLIGOMERIC FLAVIN CONTAINING CYS DECARBOXYLASE FAMILY"/>
    <property type="match status" value="1"/>
</dbReference>
<keyword evidence="3 4" id="KW-0285">Flavoprotein</keyword>
<comment type="pathway">
    <text evidence="3 4">Cofactor biosynthesis; coenzyme A biosynthesis; CoA from (R)-pantothenate: step 2/5.</text>
</comment>
<evidence type="ECO:0000256" key="1">
    <source>
        <dbReference type="ARBA" id="ARBA00022793"/>
    </source>
</evidence>
<dbReference type="EC" id="4.1.1.36" evidence="3"/>
<dbReference type="Proteomes" id="UP000008915">
    <property type="component" value="Chromosome"/>
</dbReference>
<dbReference type="InterPro" id="IPR035929">
    <property type="entry name" value="CoaB-like_sf"/>
</dbReference>
<feature type="region of interest" description="Disordered" evidence="5">
    <location>
        <begin position="413"/>
        <end position="498"/>
    </location>
</feature>
<comment type="similarity">
    <text evidence="3 4">In the N-terminal section; belongs to the HFCD (homo-oligomeric flavin containing Cys decarboxylase) superfamily.</text>
</comment>
<feature type="binding site" evidence="3">
    <location>
        <position position="302"/>
    </location>
    <ligand>
        <name>CTP</name>
        <dbReference type="ChEBI" id="CHEBI:37563"/>
    </ligand>
</feature>
<comment type="cofactor">
    <cofactor evidence="3">
        <name>FMN</name>
        <dbReference type="ChEBI" id="CHEBI:58210"/>
    </cofactor>
    <text evidence="3">Binds 1 FMN per subunit.</text>
</comment>
<keyword evidence="3 4" id="KW-0436">Ligase</keyword>
<dbReference type="Gene3D" id="3.40.50.1950">
    <property type="entry name" value="Flavin prenyltransferase-like"/>
    <property type="match status" value="1"/>
</dbReference>
<comment type="caution">
    <text evidence="3">Lacks conserved residue(s) required for the propagation of feature annotation.</text>
</comment>
<dbReference type="AlphaFoldDB" id="E6SJA2"/>
<comment type="similarity">
    <text evidence="3 4">In the C-terminal section; belongs to the PPC synthetase family.</text>
</comment>
<evidence type="ECO:0000259" key="7">
    <source>
        <dbReference type="Pfam" id="PF04127"/>
    </source>
</evidence>
<comment type="cofactor">
    <cofactor evidence="3">
        <name>Mg(2+)</name>
        <dbReference type="ChEBI" id="CHEBI:18420"/>
    </cofactor>
</comment>
<dbReference type="GO" id="GO:0015941">
    <property type="term" value="P:pantothenate catabolic process"/>
    <property type="evidence" value="ECO:0007669"/>
    <property type="project" value="InterPro"/>
</dbReference>
<protein>
    <recommendedName>
        <fullName evidence="3">Coenzyme A biosynthesis bifunctional protein CoaBC</fullName>
    </recommendedName>
    <alternativeName>
        <fullName evidence="3">DNA/pantothenate metabolism flavoprotein</fullName>
    </alternativeName>
    <alternativeName>
        <fullName evidence="3">Phosphopantothenoylcysteine synthetase/decarboxylase</fullName>
        <shortName evidence="3">PPCS-PPCDC</shortName>
    </alternativeName>
    <domain>
        <recommendedName>
            <fullName evidence="3">Phosphopantothenoylcysteine decarboxylase</fullName>
            <shortName evidence="3">PPC decarboxylase</shortName>
            <shortName evidence="3">PPC-DC</shortName>
            <ecNumber evidence="3">4.1.1.36</ecNumber>
        </recommendedName>
        <alternativeName>
            <fullName evidence="3">CoaC</fullName>
        </alternativeName>
    </domain>
    <domain>
        <recommendedName>
            <fullName evidence="3">Phosphopantothenate--cysteine ligase</fullName>
            <ecNumber evidence="3">6.3.2.5</ecNumber>
        </recommendedName>
        <alternativeName>
            <fullName evidence="3">CoaB</fullName>
        </alternativeName>
        <alternativeName>
            <fullName evidence="3">Phosphopantothenoylcysteine synthetase</fullName>
            <shortName evidence="3">PPC synthetase</shortName>
            <shortName evidence="3">PPC-S</shortName>
        </alternativeName>
    </domain>
</protein>
<dbReference type="eggNOG" id="COG0452">
    <property type="taxonomic scope" value="Bacteria"/>
</dbReference>
<comment type="catalytic activity">
    <reaction evidence="3 4">
        <text>(R)-4'-phosphopantothenate + L-cysteine + CTP = N-[(R)-4-phosphopantothenoyl]-L-cysteine + CMP + diphosphate + H(+)</text>
        <dbReference type="Rhea" id="RHEA:19397"/>
        <dbReference type="ChEBI" id="CHEBI:10986"/>
        <dbReference type="ChEBI" id="CHEBI:15378"/>
        <dbReference type="ChEBI" id="CHEBI:33019"/>
        <dbReference type="ChEBI" id="CHEBI:35235"/>
        <dbReference type="ChEBI" id="CHEBI:37563"/>
        <dbReference type="ChEBI" id="CHEBI:59458"/>
        <dbReference type="ChEBI" id="CHEBI:60377"/>
        <dbReference type="EC" id="6.3.2.5"/>
    </reaction>
</comment>
<feature type="domain" description="DNA/pantothenate metabolism flavoprotein C-terminal" evidence="7">
    <location>
        <begin position="199"/>
        <end position="406"/>
    </location>
</feature>
<keyword evidence="3" id="KW-0511">Multifunctional enzyme</keyword>
<sequence>MAPASGTPASSSPLAGRTVILGVSGGIAAYKAAELARRLGERGARVVTVLTAGAARFVTPLTFAALTHQPVYTADDLWTPRSGVEHVRLADQADLVILAPATAHLLGQLAAGMAGDFLTTVVLAVGMRVPVLVAPAMNTHMWRHPAVQANVARLRAWGYRVMDPDAGPLAEGYAGVGRLPEPEAIVARAEALLGGRRDLEGRTVLVTAGPTREPLDPVRFISNRSSGKMGFALAEAARDRGARVLLVTGPVHLPDPPGVQVERVETAAQMLEAVLRYAPQADVIIKAAAVADFRPAHPAEHKIKKGAAAPVVELVPTTDILKELGRRKAPGQVLVGFAAETQDLLENARRKIREKNLDLIVLNDVTQPGAGFEVDTNVVTLVYPDGRRQSLPPMSKRQVADAILDALPWAGATSAQATEGDPRPGGNGTGGGPREGPQGPSGETTRARAGDGRPEAADRAVAAAGEAGAAPATQAAVPPRAEDLPAGGGGAPRGGGGA</sequence>
<feature type="compositionally biased region" description="Gly residues" evidence="5">
    <location>
        <begin position="423"/>
        <end position="434"/>
    </location>
</feature>
<accession>E6SJA2</accession>
<feature type="binding site" evidence="3">
    <location>
        <position position="292"/>
    </location>
    <ligand>
        <name>CTP</name>
        <dbReference type="ChEBI" id="CHEBI:37563"/>
    </ligand>
</feature>
<proteinExistence type="inferred from homology"/>
<dbReference type="STRING" id="644966.Tmar_0916"/>